<feature type="compositionally biased region" description="Polar residues" evidence="1">
    <location>
        <begin position="1"/>
        <end position="10"/>
    </location>
</feature>
<proteinExistence type="evidence at transcript level"/>
<feature type="region of interest" description="Disordered" evidence="1">
    <location>
        <begin position="1"/>
        <end position="25"/>
    </location>
</feature>
<protein>
    <submittedName>
        <fullName evidence="2">Uncharacterized protein</fullName>
    </submittedName>
</protein>
<evidence type="ECO:0000256" key="1">
    <source>
        <dbReference type="SAM" id="MobiDB-lite"/>
    </source>
</evidence>
<reference evidence="2" key="1">
    <citation type="submission" date="2011-11" db="EMBL/GenBank/DDBJ databases">
        <title>Decoding the brain transcriptome of the Eastern honeybee (Apis cerana) based on pyrosequencing.</title>
        <authorList>
            <person name="Sun L."/>
            <person name="Zheng H."/>
            <person name="Wang Y."/>
            <person name="Xie X."/>
            <person name="Zhu Y."/>
            <person name="Gu W."/>
            <person name="Wang S."/>
        </authorList>
    </citation>
    <scope>NUCLEOTIDE SEQUENCE</scope>
    <source>
        <tissue evidence="2">Brain</tissue>
    </source>
</reference>
<accession>V9IIG2</accession>
<gene>
    <name evidence="2" type="ORF">ACCB08135</name>
</gene>
<sequence length="41" mass="4648">MFQNPSTLGGVSQRDPASHLTRRRHSTSLIVLTNQVYPRIL</sequence>
<dbReference type="EMBL" id="JR046914">
    <property type="protein sequence ID" value="AEY60281.1"/>
    <property type="molecule type" value="mRNA"/>
</dbReference>
<name>V9IIG2_APICE</name>
<dbReference type="AlphaFoldDB" id="V9IIG2"/>
<evidence type="ECO:0000313" key="2">
    <source>
        <dbReference type="EMBL" id="AEY60281.1"/>
    </source>
</evidence>
<organism evidence="2">
    <name type="scientific">Apis cerana</name>
    <name type="common">Indian honeybee</name>
    <dbReference type="NCBI Taxonomy" id="7461"/>
    <lineage>
        <taxon>Eukaryota</taxon>
        <taxon>Metazoa</taxon>
        <taxon>Ecdysozoa</taxon>
        <taxon>Arthropoda</taxon>
        <taxon>Hexapoda</taxon>
        <taxon>Insecta</taxon>
        <taxon>Pterygota</taxon>
        <taxon>Neoptera</taxon>
        <taxon>Endopterygota</taxon>
        <taxon>Hymenoptera</taxon>
        <taxon>Apocrita</taxon>
        <taxon>Aculeata</taxon>
        <taxon>Apoidea</taxon>
        <taxon>Anthophila</taxon>
        <taxon>Apidae</taxon>
        <taxon>Apis</taxon>
    </lineage>
</organism>